<keyword evidence="1" id="KW-0732">Signal</keyword>
<feature type="signal peptide" evidence="1">
    <location>
        <begin position="1"/>
        <end position="21"/>
    </location>
</feature>
<dbReference type="eggNOG" id="COG0834">
    <property type="taxonomic scope" value="Bacteria"/>
</dbReference>
<protein>
    <recommendedName>
        <fullName evidence="4">Solute-binding protein family 3/N-terminal domain-containing protein</fullName>
    </recommendedName>
</protein>
<dbReference type="HOGENOM" id="CLU_070282_0_0_7"/>
<dbReference type="RefSeq" id="WP_015852151.1">
    <property type="nucleotide sequence ID" value="NC_012881.1"/>
</dbReference>
<evidence type="ECO:0000313" key="3">
    <source>
        <dbReference type="Proteomes" id="UP000002601"/>
    </source>
</evidence>
<organism evidence="2 3">
    <name type="scientific">Maridesulfovibrio salexigens (strain ATCC 14822 / DSM 2638 / NCIMB 8403 / VKM B-1763)</name>
    <name type="common">Desulfovibrio salexigens</name>
    <dbReference type="NCBI Taxonomy" id="526222"/>
    <lineage>
        <taxon>Bacteria</taxon>
        <taxon>Pseudomonadati</taxon>
        <taxon>Thermodesulfobacteriota</taxon>
        <taxon>Desulfovibrionia</taxon>
        <taxon>Desulfovibrionales</taxon>
        <taxon>Desulfovibrionaceae</taxon>
        <taxon>Maridesulfovibrio</taxon>
    </lineage>
</organism>
<accession>C6BWQ5</accession>
<dbReference type="OrthoDB" id="9150746at2"/>
<name>C6BWQ5_MARSD</name>
<evidence type="ECO:0000256" key="1">
    <source>
        <dbReference type="SAM" id="SignalP"/>
    </source>
</evidence>
<evidence type="ECO:0008006" key="4">
    <source>
        <dbReference type="Google" id="ProtNLM"/>
    </source>
</evidence>
<proteinExistence type="predicted"/>
<dbReference type="Gene3D" id="3.40.190.10">
    <property type="entry name" value="Periplasmic binding protein-like II"/>
    <property type="match status" value="2"/>
</dbReference>
<dbReference type="Proteomes" id="UP000002601">
    <property type="component" value="Chromosome"/>
</dbReference>
<keyword evidence="3" id="KW-1185">Reference proteome</keyword>
<dbReference type="NCBIfam" id="TIGR02285">
    <property type="entry name" value="TIGR02285 family protein"/>
    <property type="match status" value="1"/>
</dbReference>
<dbReference type="SUPFAM" id="SSF53850">
    <property type="entry name" value="Periplasmic binding protein-like II"/>
    <property type="match status" value="1"/>
</dbReference>
<gene>
    <name evidence="2" type="ordered locus">Desal_2279</name>
</gene>
<dbReference type="AlphaFoldDB" id="C6BWQ5"/>
<feature type="chain" id="PRO_5002962901" description="Solute-binding protein family 3/N-terminal domain-containing protein" evidence="1">
    <location>
        <begin position="22"/>
        <end position="287"/>
    </location>
</feature>
<dbReference type="InterPro" id="IPR011972">
    <property type="entry name" value="CHP02285"/>
</dbReference>
<evidence type="ECO:0000313" key="2">
    <source>
        <dbReference type="EMBL" id="ACS80335.1"/>
    </source>
</evidence>
<sequence length="287" mass="33463">MKHLFSLIIYLSLVIPAPVQAKNVINWYHADFPPSSIMCGEMKGKGHENYLEDKLQKALPEYQHFEHIANYGRILKQLSENNGCCVTLLKTKEREKFIEFSNPIMPYISNGIITLKSKLDAFRPFIDEEGYISIKDLFDSSSMRMGISMGRRYGGMVDNIVDNNKKSKKIKVHYKMDLLETLVKNIQANRTIDYAIGFPHELQWLISQGLIEDKFIFIPIREMPEYVLSYVGCTKNKWGKRIINKVNDIINGQYEEQYKKQYQQYLPKDMIELHDKCSSNIFPLKSN</sequence>
<dbReference type="KEGG" id="dsa:Desal_2279"/>
<dbReference type="STRING" id="526222.Desal_2279"/>
<dbReference type="EMBL" id="CP001649">
    <property type="protein sequence ID" value="ACS80335.1"/>
    <property type="molecule type" value="Genomic_DNA"/>
</dbReference>
<reference evidence="2 3" key="1">
    <citation type="submission" date="2009-06" db="EMBL/GenBank/DDBJ databases">
        <title>Complete sequence of Desulfovibrio salexigens DSM 2638.</title>
        <authorList>
            <consortium name="US DOE Joint Genome Institute"/>
            <person name="Lucas S."/>
            <person name="Copeland A."/>
            <person name="Lapidus A."/>
            <person name="Glavina del Rio T."/>
            <person name="Tice H."/>
            <person name="Bruce D."/>
            <person name="Goodwin L."/>
            <person name="Pitluck S."/>
            <person name="Munk A.C."/>
            <person name="Brettin T."/>
            <person name="Detter J.C."/>
            <person name="Han C."/>
            <person name="Tapia R."/>
            <person name="Larimer F."/>
            <person name="Land M."/>
            <person name="Hauser L."/>
            <person name="Kyrpides N."/>
            <person name="Anderson I."/>
            <person name="Wall J.D."/>
            <person name="Arkin A.P."/>
            <person name="Dehal P."/>
            <person name="Chivian D."/>
            <person name="Giles B."/>
            <person name="Hazen T.C."/>
        </authorList>
    </citation>
    <scope>NUCLEOTIDE SEQUENCE [LARGE SCALE GENOMIC DNA]</scope>
    <source>
        <strain evidence="3">ATCC 14822 / DSM 2638 / NCIMB 8403 / VKM B-1763</strain>
    </source>
</reference>